<name>A0AAV7SLW9_PLEWA</name>
<evidence type="ECO:0000313" key="3">
    <source>
        <dbReference type="Proteomes" id="UP001066276"/>
    </source>
</evidence>
<evidence type="ECO:0000256" key="1">
    <source>
        <dbReference type="SAM" id="MobiDB-lite"/>
    </source>
</evidence>
<dbReference type="Proteomes" id="UP001066276">
    <property type="component" value="Chromosome 4_2"/>
</dbReference>
<evidence type="ECO:0000313" key="2">
    <source>
        <dbReference type="EMBL" id="KAJ1165097.1"/>
    </source>
</evidence>
<protein>
    <submittedName>
        <fullName evidence="2">Uncharacterized protein</fullName>
    </submittedName>
</protein>
<keyword evidence="3" id="KW-1185">Reference proteome</keyword>
<feature type="region of interest" description="Disordered" evidence="1">
    <location>
        <begin position="82"/>
        <end position="138"/>
    </location>
</feature>
<gene>
    <name evidence="2" type="ORF">NDU88_005526</name>
</gene>
<organism evidence="2 3">
    <name type="scientific">Pleurodeles waltl</name>
    <name type="common">Iberian ribbed newt</name>
    <dbReference type="NCBI Taxonomy" id="8319"/>
    <lineage>
        <taxon>Eukaryota</taxon>
        <taxon>Metazoa</taxon>
        <taxon>Chordata</taxon>
        <taxon>Craniata</taxon>
        <taxon>Vertebrata</taxon>
        <taxon>Euteleostomi</taxon>
        <taxon>Amphibia</taxon>
        <taxon>Batrachia</taxon>
        <taxon>Caudata</taxon>
        <taxon>Salamandroidea</taxon>
        <taxon>Salamandridae</taxon>
        <taxon>Pleurodelinae</taxon>
        <taxon>Pleurodeles</taxon>
    </lineage>
</organism>
<feature type="compositionally biased region" description="Basic and acidic residues" evidence="1">
    <location>
        <begin position="121"/>
        <end position="138"/>
    </location>
</feature>
<dbReference type="EMBL" id="JANPWB010000008">
    <property type="protein sequence ID" value="KAJ1165097.1"/>
    <property type="molecule type" value="Genomic_DNA"/>
</dbReference>
<comment type="caution">
    <text evidence="2">The sequence shown here is derived from an EMBL/GenBank/DDBJ whole genome shotgun (WGS) entry which is preliminary data.</text>
</comment>
<sequence>MPELHPRYPILQGIRKGDTLALFSALGTNSIPVAGWRTYRLHSASGPDRNGIPGVTQEAKSPKSRIWTSGFLEICPWRTTRKSRERRRLKPLESGTQISRFQRASKVKKDCTRGAQQKIKTPKEKTQGTRTEETAGKT</sequence>
<reference evidence="2" key="1">
    <citation type="journal article" date="2022" name="bioRxiv">
        <title>Sequencing and chromosome-scale assembly of the giantPleurodeles waltlgenome.</title>
        <authorList>
            <person name="Brown T."/>
            <person name="Elewa A."/>
            <person name="Iarovenko S."/>
            <person name="Subramanian E."/>
            <person name="Araus A.J."/>
            <person name="Petzold A."/>
            <person name="Susuki M."/>
            <person name="Suzuki K.-i.T."/>
            <person name="Hayashi T."/>
            <person name="Toyoda A."/>
            <person name="Oliveira C."/>
            <person name="Osipova E."/>
            <person name="Leigh N.D."/>
            <person name="Simon A."/>
            <person name="Yun M.H."/>
        </authorList>
    </citation>
    <scope>NUCLEOTIDE SEQUENCE</scope>
    <source>
        <strain evidence="2">20211129_DDA</strain>
        <tissue evidence="2">Liver</tissue>
    </source>
</reference>
<dbReference type="AlphaFoldDB" id="A0AAV7SLW9"/>
<proteinExistence type="predicted"/>
<accession>A0AAV7SLW9</accession>